<sequence>MSLVYFRATTWEPERMGDSMVARIAKFRRDRLSLMAVIAAFALATAFIVTMLVTAGVALADEYSIGRVDIDATVRNDGSVVVSEVREFSFDGDFHGVYWKIPKGEYEGASISPEVSKVGEIGSGGSFREFKQVQEGDADYGQNGTYLVTDEGSYVKVKIYSAHSDDTADFAITYTDQNLARRYADTSELYWKFVSDGWDVESENVTCTVHLPVPDGEEAKAGKNVRAWGHGPLDASLRFKGNDIIYTVPGVGGDEFAEARIVFPAAWLANATASNKKVLNTVLDEERKWADEANERRTQARVVSYAALGIGVLVALLAGAVSVSKLSSYKRRHTPQFDDKYFRDVPTDDHPAVLGALLNDGEPTDDDMSAALVRLTDIGALKLEKVAVESRGVFGRKKSEDDYALTRARNTRDVAASKSAIAIDRSTLKFFDKVLSKCKGRENGTLYFSDFEKVAKDKPEAYNDAYENWKTDVKAQAEQRGFFVDKNSNGQGLVVGAMALDILVAAALLFMTIAEVLPVGWGLGVVLLLAVSAVLGFVILRRMDNLSEEAVEVIAKLKALKRWLKDFTRLEEAVPQDVILWNRLLVMAVSLGVAEEVIEQLKVAAPQVLEDPVVAPVYGWYMYPHTALGSPASRLGSSVTSSHKVSSAALAASSMSSGGGGGGGFSGGGGGGFGGGGGGGAF</sequence>
<feature type="domain" description="DUF2207" evidence="2">
    <location>
        <begin position="64"/>
        <end position="263"/>
    </location>
</feature>
<keyword evidence="1" id="KW-0812">Transmembrane</keyword>
<dbReference type="Proteomes" id="UP000434342">
    <property type="component" value="Unassembled WGS sequence"/>
</dbReference>
<feature type="transmembrane region" description="Helical" evidence="1">
    <location>
        <begin position="519"/>
        <end position="540"/>
    </location>
</feature>
<feature type="transmembrane region" description="Helical" evidence="1">
    <location>
        <begin position="302"/>
        <end position="323"/>
    </location>
</feature>
<dbReference type="Pfam" id="PF20990">
    <property type="entry name" value="DUF2207_C"/>
    <property type="match status" value="1"/>
</dbReference>
<reference evidence="4 5" key="1">
    <citation type="submission" date="2019-08" db="EMBL/GenBank/DDBJ databases">
        <title>In-depth cultivation of the pig gut microbiome towards novel bacterial diversity and tailored functional studies.</title>
        <authorList>
            <person name="Wylensek D."/>
            <person name="Hitch T.C.A."/>
            <person name="Clavel T."/>
        </authorList>
    </citation>
    <scope>NUCLEOTIDE SEQUENCE [LARGE SCALE GENOMIC DNA]</scope>
    <source>
        <strain evidence="4 5">WB01_CNA04</strain>
    </source>
</reference>
<evidence type="ECO:0000259" key="2">
    <source>
        <dbReference type="Pfam" id="PF09972"/>
    </source>
</evidence>
<keyword evidence="1" id="KW-1133">Transmembrane helix</keyword>
<dbReference type="InterPro" id="IPR018702">
    <property type="entry name" value="DUF2207"/>
</dbReference>
<comment type="caution">
    <text evidence="4">The sequence shown here is derived from an EMBL/GenBank/DDBJ whole genome shotgun (WGS) entry which is preliminary data.</text>
</comment>
<gene>
    <name evidence="4" type="ORF">FYJ69_02210</name>
</gene>
<feature type="transmembrane region" description="Helical" evidence="1">
    <location>
        <begin position="493"/>
        <end position="513"/>
    </location>
</feature>
<feature type="domain" description="Predicted membrane protein YciQ-like C-terminal" evidence="3">
    <location>
        <begin position="339"/>
        <end position="601"/>
    </location>
</feature>
<dbReference type="EMBL" id="VUND01000001">
    <property type="protein sequence ID" value="MST59728.1"/>
    <property type="molecule type" value="Genomic_DNA"/>
</dbReference>
<evidence type="ECO:0000256" key="1">
    <source>
        <dbReference type="SAM" id="Phobius"/>
    </source>
</evidence>
<name>A0A6N7WSH4_9ACTN</name>
<feature type="transmembrane region" description="Helical" evidence="1">
    <location>
        <begin position="32"/>
        <end position="60"/>
    </location>
</feature>
<dbReference type="AlphaFoldDB" id="A0A6N7WSH4"/>
<dbReference type="InterPro" id="IPR048389">
    <property type="entry name" value="YciQ-like_C"/>
</dbReference>
<protein>
    <submittedName>
        <fullName evidence="4">DUF2207 domain-containing protein</fullName>
    </submittedName>
</protein>
<accession>A0A6N7WSH4</accession>
<organism evidence="4 5">
    <name type="scientific">Parafannyhessea umbonata</name>
    <dbReference type="NCBI Taxonomy" id="604330"/>
    <lineage>
        <taxon>Bacteria</taxon>
        <taxon>Bacillati</taxon>
        <taxon>Actinomycetota</taxon>
        <taxon>Coriobacteriia</taxon>
        <taxon>Coriobacteriales</taxon>
        <taxon>Atopobiaceae</taxon>
        <taxon>Parafannyhessea</taxon>
    </lineage>
</organism>
<proteinExistence type="predicted"/>
<evidence type="ECO:0000313" key="5">
    <source>
        <dbReference type="Proteomes" id="UP000434342"/>
    </source>
</evidence>
<keyword evidence="1" id="KW-0472">Membrane</keyword>
<dbReference type="Pfam" id="PF09972">
    <property type="entry name" value="DUF2207"/>
    <property type="match status" value="1"/>
</dbReference>
<evidence type="ECO:0000259" key="3">
    <source>
        <dbReference type="Pfam" id="PF20990"/>
    </source>
</evidence>
<evidence type="ECO:0000313" key="4">
    <source>
        <dbReference type="EMBL" id="MST59728.1"/>
    </source>
</evidence>